<dbReference type="Pfam" id="PF00899">
    <property type="entry name" value="ThiF"/>
    <property type="match status" value="1"/>
</dbReference>
<proteinExistence type="predicted"/>
<sequence>MEARTARLLGAEGIERLRSARVMVIGAGAVGGYALEALTRSGIGSITIVDFDTFKESNKNRQILALDSTMGRRKVDVARERILDINPQCRVRPLEKFAHTDSFEELFGPAAWPDGNPDYVIDAIDSITPKVELIAELSRRGLRTISCMGAALRTDPAQIRIGPLEKVINCPLAATVRKHLRRRPGGLEALKTICVYSTEPIVDLPPQAVDRDMTDPSETADRGRPRRALGSLPTLTGIFGLWIANRVILDLVSDLQKQPPLSGGYLVL</sequence>
<dbReference type="GO" id="GO:0008641">
    <property type="term" value="F:ubiquitin-like modifier activating enzyme activity"/>
    <property type="evidence" value="ECO:0007669"/>
    <property type="project" value="InterPro"/>
</dbReference>
<dbReference type="PANTHER" id="PTHR43267">
    <property type="entry name" value="TRNA THREONYLCARBAMOYLADENOSINE DEHYDRATASE"/>
    <property type="match status" value="1"/>
</dbReference>
<dbReference type="InterPro" id="IPR045886">
    <property type="entry name" value="ThiF/MoeB/HesA"/>
</dbReference>
<feature type="domain" description="THIF-type NAD/FAD binding fold" evidence="2">
    <location>
        <begin position="7"/>
        <end position="248"/>
    </location>
</feature>
<gene>
    <name evidence="3" type="ORF">CVV64_18545</name>
</gene>
<evidence type="ECO:0000313" key="4">
    <source>
        <dbReference type="Proteomes" id="UP000233256"/>
    </source>
</evidence>
<evidence type="ECO:0000259" key="2">
    <source>
        <dbReference type="Pfam" id="PF00899"/>
    </source>
</evidence>
<dbReference type="PANTHER" id="PTHR43267:SF1">
    <property type="entry name" value="TRNA THREONYLCARBAMOYLADENOSINE DEHYDRATASE"/>
    <property type="match status" value="1"/>
</dbReference>
<dbReference type="AlphaFoldDB" id="A0A2N1PJK0"/>
<dbReference type="CDD" id="cd00755">
    <property type="entry name" value="YgdL_like"/>
    <property type="match status" value="1"/>
</dbReference>
<protein>
    <submittedName>
        <fullName evidence="3">tRNA threonylcarbamoyladenosine dehydratase</fullName>
    </submittedName>
</protein>
<feature type="region of interest" description="Disordered" evidence="1">
    <location>
        <begin position="207"/>
        <end position="227"/>
    </location>
</feature>
<evidence type="ECO:0000313" key="3">
    <source>
        <dbReference type="EMBL" id="PKK88514.1"/>
    </source>
</evidence>
<reference evidence="3 4" key="1">
    <citation type="journal article" date="2017" name="ISME J.">
        <title>Potential for microbial H2 and metal transformations associated with novel bacteria and archaea in deep terrestrial subsurface sediments.</title>
        <authorList>
            <person name="Hernsdorf A.W."/>
            <person name="Amano Y."/>
            <person name="Miyakawa K."/>
            <person name="Ise K."/>
            <person name="Suzuki Y."/>
            <person name="Anantharaman K."/>
            <person name="Probst A."/>
            <person name="Burstein D."/>
            <person name="Thomas B.C."/>
            <person name="Banfield J.F."/>
        </authorList>
    </citation>
    <scope>NUCLEOTIDE SEQUENCE [LARGE SCALE GENOMIC DNA]</scope>
    <source>
        <strain evidence="3">HGW-Wallbacteria-1</strain>
    </source>
</reference>
<name>A0A2N1PJK0_9BACT</name>
<dbReference type="Gene3D" id="3.40.50.720">
    <property type="entry name" value="NAD(P)-binding Rossmann-like Domain"/>
    <property type="match status" value="1"/>
</dbReference>
<dbReference type="InterPro" id="IPR000594">
    <property type="entry name" value="ThiF_NAD_FAD-bd"/>
</dbReference>
<evidence type="ECO:0000256" key="1">
    <source>
        <dbReference type="SAM" id="MobiDB-lite"/>
    </source>
</evidence>
<dbReference type="EMBL" id="PGXC01000044">
    <property type="protein sequence ID" value="PKK88514.1"/>
    <property type="molecule type" value="Genomic_DNA"/>
</dbReference>
<dbReference type="GO" id="GO:0061503">
    <property type="term" value="F:tRNA threonylcarbamoyladenosine dehydratase"/>
    <property type="evidence" value="ECO:0007669"/>
    <property type="project" value="TreeGrafter"/>
</dbReference>
<accession>A0A2N1PJK0</accession>
<dbReference type="InterPro" id="IPR035985">
    <property type="entry name" value="Ubiquitin-activating_enz"/>
</dbReference>
<feature type="compositionally biased region" description="Basic and acidic residues" evidence="1">
    <location>
        <begin position="209"/>
        <end position="223"/>
    </location>
</feature>
<dbReference type="Proteomes" id="UP000233256">
    <property type="component" value="Unassembled WGS sequence"/>
</dbReference>
<dbReference type="SUPFAM" id="SSF69572">
    <property type="entry name" value="Activating enzymes of the ubiquitin-like proteins"/>
    <property type="match status" value="1"/>
</dbReference>
<comment type="caution">
    <text evidence="3">The sequence shown here is derived from an EMBL/GenBank/DDBJ whole genome shotgun (WGS) entry which is preliminary data.</text>
</comment>
<dbReference type="GO" id="GO:0061504">
    <property type="term" value="P:cyclic threonylcarbamoyladenosine biosynthetic process"/>
    <property type="evidence" value="ECO:0007669"/>
    <property type="project" value="TreeGrafter"/>
</dbReference>
<organism evidence="3 4">
    <name type="scientific">Candidatus Wallbacteria bacterium HGW-Wallbacteria-1</name>
    <dbReference type="NCBI Taxonomy" id="2013854"/>
    <lineage>
        <taxon>Bacteria</taxon>
        <taxon>Candidatus Walliibacteriota</taxon>
    </lineage>
</organism>